<dbReference type="EMBL" id="CP137579">
    <property type="protein sequence ID" value="WOX31194.1"/>
    <property type="molecule type" value="Genomic_DNA"/>
</dbReference>
<evidence type="ECO:0000313" key="3">
    <source>
        <dbReference type="Proteomes" id="UP000646877"/>
    </source>
</evidence>
<reference evidence="1" key="1">
    <citation type="submission" date="2019-10" db="EMBL/GenBank/DDBJ databases">
        <authorList>
            <person name="Paulsen S."/>
        </authorList>
    </citation>
    <scope>NUCLEOTIDE SEQUENCE</scope>
    <source>
        <strain evidence="1">LMG 19692</strain>
    </source>
</reference>
<sequence>MYIQNSPYSQMYGSNDLYSRKNNNVVSDQDISNSAAKNSGTPSFMEAAKAVQEKAPNNTQSTYLTKHFEQAEKLAHESLVSSSHKIGSREYNIEMYREMMTNIVEMPIEVEIAPEEMNQALLFNHLGLDFKEYKTISVRSELLTMLEQKVEQDSTLIRSDKAKLTAIITDTQDRLEAAQAALLEGEDITQRLQDSKKAIYHSYEQLKLGKVSQRDLISTL</sequence>
<dbReference type="AlphaFoldDB" id="A0A8I2H9S3"/>
<reference evidence="2 4" key="2">
    <citation type="submission" date="2023-10" db="EMBL/GenBank/DDBJ databases">
        <title>To unveil natural product biosynthetic capacity in Pseudoalteromonas.</title>
        <authorList>
            <person name="Wang J."/>
        </authorList>
    </citation>
    <scope>NUCLEOTIDE SEQUENCE [LARGE SCALE GENOMIC DNA]</scope>
    <source>
        <strain evidence="2 4">DSM 15914</strain>
    </source>
</reference>
<dbReference type="RefSeq" id="WP_130127334.1">
    <property type="nucleotide sequence ID" value="NZ_CBCSDF010000021.1"/>
</dbReference>
<evidence type="ECO:0000313" key="4">
    <source>
        <dbReference type="Proteomes" id="UP001304419"/>
    </source>
</evidence>
<organism evidence="1 3">
    <name type="scientific">Pseudoalteromonas maricaloris</name>
    <dbReference type="NCBI Taxonomy" id="184924"/>
    <lineage>
        <taxon>Bacteria</taxon>
        <taxon>Pseudomonadati</taxon>
        <taxon>Pseudomonadota</taxon>
        <taxon>Gammaproteobacteria</taxon>
        <taxon>Alteromonadales</taxon>
        <taxon>Pseudoalteromonadaceae</taxon>
        <taxon>Pseudoalteromonas</taxon>
    </lineage>
</organism>
<evidence type="ECO:0000313" key="2">
    <source>
        <dbReference type="EMBL" id="WOX31194.1"/>
    </source>
</evidence>
<evidence type="ECO:0000313" key="1">
    <source>
        <dbReference type="EMBL" id="NLR23714.1"/>
    </source>
</evidence>
<protein>
    <submittedName>
        <fullName evidence="1">Uncharacterized protein</fullName>
    </submittedName>
</protein>
<name>A0A8I2H9S3_9GAMM</name>
<proteinExistence type="predicted"/>
<gene>
    <name evidence="1" type="ORF">F9Y85_20800</name>
    <name evidence="2" type="ORF">R5H13_19835</name>
</gene>
<accession>A0A8I2H9S3</accession>
<dbReference type="Proteomes" id="UP000646877">
    <property type="component" value="Unassembled WGS sequence"/>
</dbReference>
<dbReference type="Proteomes" id="UP001304419">
    <property type="component" value="Chromosome 2"/>
</dbReference>
<keyword evidence="4" id="KW-1185">Reference proteome</keyword>
<dbReference type="EMBL" id="WEIA01000018">
    <property type="protein sequence ID" value="NLR23714.1"/>
    <property type="molecule type" value="Genomic_DNA"/>
</dbReference>